<dbReference type="EMBL" id="JBHSBC010000019">
    <property type="protein sequence ID" value="MFC3982263.1"/>
    <property type="molecule type" value="Genomic_DNA"/>
</dbReference>
<dbReference type="Proteomes" id="UP001595698">
    <property type="component" value="Unassembled WGS sequence"/>
</dbReference>
<proteinExistence type="predicted"/>
<comment type="caution">
    <text evidence="1">The sequence shown here is derived from an EMBL/GenBank/DDBJ whole genome shotgun (WGS) entry which is preliminary data.</text>
</comment>
<keyword evidence="2" id="KW-1185">Reference proteome</keyword>
<sequence length="87" mass="9358">MRANPRARFDTLGADFAEERPESVEALTYCDMTTGPDCLPVGVETRLAEIHSRYGPEHLVSRSITKATPCIVAAVHAVHAALGHSGQ</sequence>
<name>A0ABV8F457_9ACTN</name>
<organism evidence="1 2">
    <name type="scientific">Streptosporangium jomthongense</name>
    <dbReference type="NCBI Taxonomy" id="1193683"/>
    <lineage>
        <taxon>Bacteria</taxon>
        <taxon>Bacillati</taxon>
        <taxon>Actinomycetota</taxon>
        <taxon>Actinomycetes</taxon>
        <taxon>Streptosporangiales</taxon>
        <taxon>Streptosporangiaceae</taxon>
        <taxon>Streptosporangium</taxon>
    </lineage>
</organism>
<evidence type="ECO:0000313" key="1">
    <source>
        <dbReference type="EMBL" id="MFC3982263.1"/>
    </source>
</evidence>
<evidence type="ECO:0000313" key="2">
    <source>
        <dbReference type="Proteomes" id="UP001595698"/>
    </source>
</evidence>
<gene>
    <name evidence="1" type="ORF">ACFOYY_19120</name>
</gene>
<protein>
    <submittedName>
        <fullName evidence="1">Uncharacterized protein</fullName>
    </submittedName>
</protein>
<dbReference type="RefSeq" id="WP_386190445.1">
    <property type="nucleotide sequence ID" value="NZ_JBHSBC010000019.1"/>
</dbReference>
<accession>A0ABV8F457</accession>
<reference evidence="2" key="1">
    <citation type="journal article" date="2019" name="Int. J. Syst. Evol. Microbiol.">
        <title>The Global Catalogue of Microorganisms (GCM) 10K type strain sequencing project: providing services to taxonomists for standard genome sequencing and annotation.</title>
        <authorList>
            <consortium name="The Broad Institute Genomics Platform"/>
            <consortium name="The Broad Institute Genome Sequencing Center for Infectious Disease"/>
            <person name="Wu L."/>
            <person name="Ma J."/>
        </authorList>
    </citation>
    <scope>NUCLEOTIDE SEQUENCE [LARGE SCALE GENOMIC DNA]</scope>
    <source>
        <strain evidence="2">TBRC 7912</strain>
    </source>
</reference>